<evidence type="ECO:0000313" key="1">
    <source>
        <dbReference type="EMBL" id="EQD53299.1"/>
    </source>
</evidence>
<accession>T1BJ98</accession>
<proteinExistence type="predicted"/>
<dbReference type="GO" id="GO:0004386">
    <property type="term" value="F:helicase activity"/>
    <property type="evidence" value="ECO:0007669"/>
    <property type="project" value="UniProtKB-KW"/>
</dbReference>
<keyword evidence="1" id="KW-0067">ATP-binding</keyword>
<keyword evidence="1" id="KW-0347">Helicase</keyword>
<reference evidence="1" key="1">
    <citation type="submission" date="2013-08" db="EMBL/GenBank/DDBJ databases">
        <authorList>
            <person name="Mendez C."/>
            <person name="Richter M."/>
            <person name="Ferrer M."/>
            <person name="Sanchez J."/>
        </authorList>
    </citation>
    <scope>NUCLEOTIDE SEQUENCE</scope>
</reference>
<reference evidence="1" key="2">
    <citation type="journal article" date="2014" name="ISME J.">
        <title>Microbial stratification in low pH oxic and suboxic macroscopic growths along an acid mine drainage.</title>
        <authorList>
            <person name="Mendez-Garcia C."/>
            <person name="Mesa V."/>
            <person name="Sprenger R.R."/>
            <person name="Richter M."/>
            <person name="Diez M.S."/>
            <person name="Solano J."/>
            <person name="Bargiela R."/>
            <person name="Golyshina O.V."/>
            <person name="Manteca A."/>
            <person name="Ramos J.L."/>
            <person name="Gallego J.R."/>
            <person name="Llorente I."/>
            <person name="Martins Dos Santos V.A."/>
            <person name="Jensen O.N."/>
            <person name="Pelaez A.I."/>
            <person name="Sanchez J."/>
            <person name="Ferrer M."/>
        </authorList>
    </citation>
    <scope>NUCLEOTIDE SEQUENCE</scope>
</reference>
<comment type="caution">
    <text evidence="1">The sequence shown here is derived from an EMBL/GenBank/DDBJ whole genome shotgun (WGS) entry which is preliminary data.</text>
</comment>
<sequence length="308" mass="34886">MRAFGTQLLCEQVIGRALRRQSYDLNEDGLFNVEYADVLGIPFDFTAKPVVAPPQPPRETVQVKAVRPNRDALEIRFPRVQGYRAELPEDRLTAHFDADSVLELTPDLIGATETRNSGIIGETVDLNLVHTGDVRPSQLVYELTSHLLLSKWRDADGEPQLHLFGQLKRIARQWLDTCLVCKGGTYPAQLKYKMLADMAAKRITDAITREAVGTRPILAVLDPYNPVGSTAHVNFNTSKTERWDTSGPPPKCQLNWVILDSDWEAEFCRVAEAHPRVRAYVKNHNLGFEVPYRYGSESRIYRPDFIVR</sequence>
<dbReference type="AlphaFoldDB" id="T1BJ98"/>
<organism evidence="1">
    <name type="scientific">mine drainage metagenome</name>
    <dbReference type="NCBI Taxonomy" id="410659"/>
    <lineage>
        <taxon>unclassified sequences</taxon>
        <taxon>metagenomes</taxon>
        <taxon>ecological metagenomes</taxon>
    </lineage>
</organism>
<keyword evidence="1" id="KW-0378">Hydrolase</keyword>
<protein>
    <submittedName>
        <fullName evidence="1">Type III restriction-modification enzyme, helicase subunit</fullName>
    </submittedName>
</protein>
<dbReference type="EMBL" id="AUZX01009036">
    <property type="protein sequence ID" value="EQD53299.1"/>
    <property type="molecule type" value="Genomic_DNA"/>
</dbReference>
<keyword evidence="1" id="KW-0547">Nucleotide-binding</keyword>
<feature type="non-terminal residue" evidence="1">
    <location>
        <position position="308"/>
    </location>
</feature>
<gene>
    <name evidence="1" type="ORF">B1A_12436</name>
</gene>
<name>T1BJ98_9ZZZZ</name>